<evidence type="ECO:0000256" key="6">
    <source>
        <dbReference type="ARBA" id="ARBA00022723"/>
    </source>
</evidence>
<reference evidence="12 13" key="1">
    <citation type="submission" date="2019-06" db="EMBL/GenBank/DDBJ databases">
        <authorList>
            <person name="Rodrigo-Torres L."/>
            <person name="Arahal R. D."/>
            <person name="Lucena T."/>
        </authorList>
    </citation>
    <scope>NUCLEOTIDE SEQUENCE [LARGE SCALE GENOMIC DNA]</scope>
    <source>
        <strain evidence="12 13">SW08-7</strain>
    </source>
</reference>
<evidence type="ECO:0000313" key="11">
    <source>
        <dbReference type="EMBL" id="GJD55348.1"/>
    </source>
</evidence>
<evidence type="ECO:0008006" key="15">
    <source>
        <dbReference type="Google" id="ProtNLM"/>
    </source>
</evidence>
<evidence type="ECO:0000256" key="4">
    <source>
        <dbReference type="ARBA" id="ARBA00022617"/>
    </source>
</evidence>
<dbReference type="GO" id="GO:0016020">
    <property type="term" value="C:membrane"/>
    <property type="evidence" value="ECO:0007669"/>
    <property type="project" value="UniProtKB-SubCell"/>
</dbReference>
<dbReference type="EMBL" id="BPQI01000027">
    <property type="protein sequence ID" value="GJD55348.1"/>
    <property type="molecule type" value="Genomic_DNA"/>
</dbReference>
<dbReference type="GO" id="GO:0046872">
    <property type="term" value="F:metal ion binding"/>
    <property type="evidence" value="ECO:0007669"/>
    <property type="project" value="UniProtKB-KW"/>
</dbReference>
<dbReference type="Proteomes" id="UP001055303">
    <property type="component" value="Unassembled WGS sequence"/>
</dbReference>
<dbReference type="Pfam" id="PF01127">
    <property type="entry name" value="Sdh_cyt"/>
    <property type="match status" value="1"/>
</dbReference>
<dbReference type="Gene3D" id="1.20.1300.10">
    <property type="entry name" value="Fumarate reductase/succinate dehydrogenase, transmembrane subunit"/>
    <property type="match status" value="1"/>
</dbReference>
<dbReference type="InterPro" id="IPR034804">
    <property type="entry name" value="SQR/QFR_C/D"/>
</dbReference>
<organism evidence="12 13">
    <name type="scientific">Methylobacterium dankookense</name>
    <dbReference type="NCBI Taxonomy" id="560405"/>
    <lineage>
        <taxon>Bacteria</taxon>
        <taxon>Pseudomonadati</taxon>
        <taxon>Pseudomonadota</taxon>
        <taxon>Alphaproteobacteria</taxon>
        <taxon>Hyphomicrobiales</taxon>
        <taxon>Methylobacteriaceae</taxon>
        <taxon>Methylobacterium</taxon>
    </lineage>
</organism>
<sequence length="109" mass="11347">MNVRLYLWQRGTAALMAPLVLIHVAVVFYATRQGLSAADILGRTRGSVAWGLFYTAFVAAAAIHAGIGLRTILAEWTPLGARGAALTATAFALLLAGLGARAVIAVVMP</sequence>
<evidence type="ECO:0000256" key="1">
    <source>
        <dbReference type="ARBA" id="ARBA00001971"/>
    </source>
</evidence>
<evidence type="ECO:0000256" key="10">
    <source>
        <dbReference type="SAM" id="Phobius"/>
    </source>
</evidence>
<keyword evidence="4" id="KW-0349">Heme</keyword>
<protein>
    <recommendedName>
        <fullName evidence="15">Succinate dehydrogenase</fullName>
    </recommendedName>
</protein>
<comment type="function">
    <text evidence="2">Membrane-anchoring subunit of succinate dehydrogenase (SDH).</text>
</comment>
<reference evidence="11" key="2">
    <citation type="journal article" date="2021" name="Front. Microbiol.">
        <title>Comprehensive Comparative Genomics and Phenotyping of Methylobacterium Species.</title>
        <authorList>
            <person name="Alessa O."/>
            <person name="Ogura Y."/>
            <person name="Fujitani Y."/>
            <person name="Takami H."/>
            <person name="Hayashi T."/>
            <person name="Sahin N."/>
            <person name="Tani A."/>
        </authorList>
    </citation>
    <scope>NUCLEOTIDE SEQUENCE</scope>
    <source>
        <strain evidence="11">DSM 22415</strain>
    </source>
</reference>
<name>A0A564FTN2_9HYPH</name>
<feature type="transmembrane region" description="Helical" evidence="10">
    <location>
        <begin position="85"/>
        <end position="108"/>
    </location>
</feature>
<dbReference type="RefSeq" id="WP_144760687.1">
    <property type="nucleotide sequence ID" value="NZ_BPQI01000027.1"/>
</dbReference>
<gene>
    <name evidence="11" type="ORF">IFDJLNFL_1233</name>
    <name evidence="12" type="ORF">MTDSW087_00900</name>
</gene>
<dbReference type="SUPFAM" id="SSF81343">
    <property type="entry name" value="Fumarate reductase respiratory complex transmembrane subunits"/>
    <property type="match status" value="1"/>
</dbReference>
<keyword evidence="5 10" id="KW-0812">Transmembrane</keyword>
<evidence type="ECO:0000256" key="9">
    <source>
        <dbReference type="ARBA" id="ARBA00023136"/>
    </source>
</evidence>
<evidence type="ECO:0000256" key="3">
    <source>
        <dbReference type="ARBA" id="ARBA00004370"/>
    </source>
</evidence>
<reference evidence="11" key="3">
    <citation type="submission" date="2021-08" db="EMBL/GenBank/DDBJ databases">
        <authorList>
            <person name="Tani A."/>
            <person name="Ola A."/>
            <person name="Ogura Y."/>
            <person name="Katsura K."/>
            <person name="Hayashi T."/>
        </authorList>
    </citation>
    <scope>NUCLEOTIDE SEQUENCE</scope>
    <source>
        <strain evidence="11">DSM 22415</strain>
    </source>
</reference>
<evidence type="ECO:0000313" key="12">
    <source>
        <dbReference type="EMBL" id="VUF11224.1"/>
    </source>
</evidence>
<evidence type="ECO:0000313" key="13">
    <source>
        <dbReference type="Proteomes" id="UP000401717"/>
    </source>
</evidence>
<keyword evidence="6" id="KW-0479">Metal-binding</keyword>
<dbReference type="EMBL" id="CABFVH010000003">
    <property type="protein sequence ID" value="VUF11224.1"/>
    <property type="molecule type" value="Genomic_DNA"/>
</dbReference>
<evidence type="ECO:0000256" key="2">
    <source>
        <dbReference type="ARBA" id="ARBA00004050"/>
    </source>
</evidence>
<evidence type="ECO:0000256" key="5">
    <source>
        <dbReference type="ARBA" id="ARBA00022692"/>
    </source>
</evidence>
<evidence type="ECO:0000256" key="7">
    <source>
        <dbReference type="ARBA" id="ARBA00022989"/>
    </source>
</evidence>
<keyword evidence="8" id="KW-0408">Iron</keyword>
<dbReference type="AlphaFoldDB" id="A0A564FTN2"/>
<evidence type="ECO:0000256" key="8">
    <source>
        <dbReference type="ARBA" id="ARBA00023004"/>
    </source>
</evidence>
<dbReference type="InterPro" id="IPR000701">
    <property type="entry name" value="SuccDH_FuR_B_TM-su"/>
</dbReference>
<dbReference type="OrthoDB" id="5787321at2"/>
<comment type="subcellular location">
    <subcellularLocation>
        <location evidence="3">Membrane</location>
    </subcellularLocation>
</comment>
<comment type="cofactor">
    <cofactor evidence="1">
        <name>heme</name>
        <dbReference type="ChEBI" id="CHEBI:30413"/>
    </cofactor>
</comment>
<dbReference type="Proteomes" id="UP000401717">
    <property type="component" value="Unassembled WGS sequence"/>
</dbReference>
<keyword evidence="14" id="KW-1185">Reference proteome</keyword>
<keyword evidence="7 10" id="KW-1133">Transmembrane helix</keyword>
<feature type="transmembrane region" description="Helical" evidence="10">
    <location>
        <begin position="51"/>
        <end position="73"/>
    </location>
</feature>
<proteinExistence type="predicted"/>
<feature type="transmembrane region" description="Helical" evidence="10">
    <location>
        <begin position="12"/>
        <end position="31"/>
    </location>
</feature>
<evidence type="ECO:0000313" key="14">
    <source>
        <dbReference type="Proteomes" id="UP001055303"/>
    </source>
</evidence>
<accession>A0A564FTN2</accession>
<keyword evidence="9 10" id="KW-0472">Membrane</keyword>